<dbReference type="AlphaFoldDB" id="A0A834XCV9"/>
<proteinExistence type="predicted"/>
<evidence type="ECO:0000313" key="1">
    <source>
        <dbReference type="EMBL" id="KAF7842032.1"/>
    </source>
</evidence>
<dbReference type="Proteomes" id="UP000634136">
    <property type="component" value="Unassembled WGS sequence"/>
</dbReference>
<reference evidence="1" key="1">
    <citation type="submission" date="2020-09" db="EMBL/GenBank/DDBJ databases">
        <title>Genome-Enabled Discovery of Anthraquinone Biosynthesis in Senna tora.</title>
        <authorList>
            <person name="Kang S.-H."/>
            <person name="Pandey R.P."/>
            <person name="Lee C.-M."/>
            <person name="Sim J.-S."/>
            <person name="Jeong J.-T."/>
            <person name="Choi B.-S."/>
            <person name="Jung M."/>
            <person name="Ginzburg D."/>
            <person name="Zhao K."/>
            <person name="Won S.Y."/>
            <person name="Oh T.-J."/>
            <person name="Yu Y."/>
            <person name="Kim N.-H."/>
            <person name="Lee O.R."/>
            <person name="Lee T.-H."/>
            <person name="Bashyal P."/>
            <person name="Kim T.-S."/>
            <person name="Lee W.-H."/>
            <person name="Kawkins C."/>
            <person name="Kim C.-K."/>
            <person name="Kim J.S."/>
            <person name="Ahn B.O."/>
            <person name="Rhee S.Y."/>
            <person name="Sohng J.K."/>
        </authorList>
    </citation>
    <scope>NUCLEOTIDE SEQUENCE</scope>
    <source>
        <tissue evidence="1">Leaf</tissue>
    </source>
</reference>
<dbReference type="EMBL" id="JAAIUW010000002">
    <property type="protein sequence ID" value="KAF7842032.1"/>
    <property type="molecule type" value="Genomic_DNA"/>
</dbReference>
<comment type="caution">
    <text evidence="1">The sequence shown here is derived from an EMBL/GenBank/DDBJ whole genome shotgun (WGS) entry which is preliminary data.</text>
</comment>
<evidence type="ECO:0000313" key="2">
    <source>
        <dbReference type="Proteomes" id="UP000634136"/>
    </source>
</evidence>
<keyword evidence="2" id="KW-1185">Reference proteome</keyword>
<name>A0A834XCV9_9FABA</name>
<sequence>MTSNTFQEIMSPIRELNPLGFLDTTRCDRNTFELVLLQIYGDSIAIRNSKCA</sequence>
<accession>A0A834XCV9</accession>
<gene>
    <name evidence="1" type="ORF">G2W53_004330</name>
</gene>
<protein>
    <submittedName>
        <fullName evidence="1">Uncharacterized protein</fullName>
    </submittedName>
</protein>
<organism evidence="1 2">
    <name type="scientific">Senna tora</name>
    <dbReference type="NCBI Taxonomy" id="362788"/>
    <lineage>
        <taxon>Eukaryota</taxon>
        <taxon>Viridiplantae</taxon>
        <taxon>Streptophyta</taxon>
        <taxon>Embryophyta</taxon>
        <taxon>Tracheophyta</taxon>
        <taxon>Spermatophyta</taxon>
        <taxon>Magnoliopsida</taxon>
        <taxon>eudicotyledons</taxon>
        <taxon>Gunneridae</taxon>
        <taxon>Pentapetalae</taxon>
        <taxon>rosids</taxon>
        <taxon>fabids</taxon>
        <taxon>Fabales</taxon>
        <taxon>Fabaceae</taxon>
        <taxon>Caesalpinioideae</taxon>
        <taxon>Cassia clade</taxon>
        <taxon>Senna</taxon>
    </lineage>
</organism>